<accession>A0A090E6R6</accession>
<gene>
    <name evidence="1" type="ORF">MPL3356_540054</name>
</gene>
<dbReference type="AlphaFoldDB" id="A0A090E6R6"/>
<evidence type="ECO:0000313" key="2">
    <source>
        <dbReference type="Proteomes" id="UP000045285"/>
    </source>
</evidence>
<keyword evidence="2" id="KW-1185">Reference proteome</keyword>
<reference evidence="2" key="1">
    <citation type="submission" date="2014-08" db="EMBL/GenBank/DDBJ databases">
        <authorList>
            <person name="Moulin L."/>
        </authorList>
    </citation>
    <scope>NUCLEOTIDE SEQUENCE [LARGE SCALE GENOMIC DNA]</scope>
</reference>
<protein>
    <submittedName>
        <fullName evidence="1">Uncharacterized protein</fullName>
    </submittedName>
</protein>
<sequence>MESESLEKTGVAVLPQDSKFYANTLHPPLIAVQYRAIQQYPLLQRKSMAAAGTGRCVRARG</sequence>
<name>A0A090E6R6_MESPL</name>
<organism evidence="1 2">
    <name type="scientific">Mesorhizobium plurifarium</name>
    <dbReference type="NCBI Taxonomy" id="69974"/>
    <lineage>
        <taxon>Bacteria</taxon>
        <taxon>Pseudomonadati</taxon>
        <taxon>Pseudomonadota</taxon>
        <taxon>Alphaproteobacteria</taxon>
        <taxon>Hyphomicrobiales</taxon>
        <taxon>Phyllobacteriaceae</taxon>
        <taxon>Mesorhizobium</taxon>
    </lineage>
</organism>
<evidence type="ECO:0000313" key="1">
    <source>
        <dbReference type="EMBL" id="CDX25322.1"/>
    </source>
</evidence>
<proteinExistence type="predicted"/>
<dbReference type="EMBL" id="CCMZ01000050">
    <property type="protein sequence ID" value="CDX25322.1"/>
    <property type="molecule type" value="Genomic_DNA"/>
</dbReference>
<dbReference type="Proteomes" id="UP000045285">
    <property type="component" value="Unassembled WGS sequence"/>
</dbReference>